<gene>
    <name evidence="2" type="ORF">H9850_01265</name>
</gene>
<reference evidence="2" key="1">
    <citation type="journal article" date="2021" name="PeerJ">
        <title>Extensive microbial diversity within the chicken gut microbiome revealed by metagenomics and culture.</title>
        <authorList>
            <person name="Gilroy R."/>
            <person name="Ravi A."/>
            <person name="Getino M."/>
            <person name="Pursley I."/>
            <person name="Horton D.L."/>
            <person name="Alikhan N.F."/>
            <person name="Baker D."/>
            <person name="Gharbi K."/>
            <person name="Hall N."/>
            <person name="Watson M."/>
            <person name="Adriaenssens E.M."/>
            <person name="Foster-Nyarko E."/>
            <person name="Jarju S."/>
            <person name="Secka A."/>
            <person name="Antonio M."/>
            <person name="Oren A."/>
            <person name="Chaudhuri R.R."/>
            <person name="La Ragione R."/>
            <person name="Hildebrand F."/>
            <person name="Pallen M.J."/>
        </authorList>
    </citation>
    <scope>NUCLEOTIDE SEQUENCE</scope>
    <source>
        <strain evidence="2">USASDec5-558</strain>
    </source>
</reference>
<evidence type="ECO:0000259" key="1">
    <source>
        <dbReference type="Pfam" id="PF08241"/>
    </source>
</evidence>
<organism evidence="2 3">
    <name type="scientific">Candidatus Anaerobiospirillum pullistercoris</name>
    <dbReference type="NCBI Taxonomy" id="2838452"/>
    <lineage>
        <taxon>Bacteria</taxon>
        <taxon>Pseudomonadati</taxon>
        <taxon>Pseudomonadota</taxon>
        <taxon>Gammaproteobacteria</taxon>
        <taxon>Aeromonadales</taxon>
        <taxon>Succinivibrionaceae</taxon>
        <taxon>Anaerobiospirillum</taxon>
    </lineage>
</organism>
<dbReference type="Gene3D" id="3.40.50.150">
    <property type="entry name" value="Vaccinia Virus protein VP39"/>
    <property type="match status" value="1"/>
</dbReference>
<dbReference type="InterPro" id="IPR029063">
    <property type="entry name" value="SAM-dependent_MTases_sf"/>
</dbReference>
<dbReference type="Proteomes" id="UP000886829">
    <property type="component" value="Unassembled WGS sequence"/>
</dbReference>
<feature type="domain" description="Methyltransferase type 11" evidence="1">
    <location>
        <begin position="216"/>
        <end position="292"/>
    </location>
</feature>
<dbReference type="InterPro" id="IPR013216">
    <property type="entry name" value="Methyltransf_11"/>
</dbReference>
<accession>A0A9D1WBH4</accession>
<dbReference type="AlphaFoldDB" id="A0A9D1WBH4"/>
<evidence type="ECO:0000313" key="2">
    <source>
        <dbReference type="EMBL" id="HIX56086.1"/>
    </source>
</evidence>
<name>A0A9D1WBH4_9GAMM</name>
<dbReference type="SUPFAM" id="SSF53335">
    <property type="entry name" value="S-adenosyl-L-methionine-dependent methyltransferases"/>
    <property type="match status" value="1"/>
</dbReference>
<keyword evidence="2" id="KW-0489">Methyltransferase</keyword>
<sequence>MSPILNQLFPALAAALPSNLLSTAENCIIIHPNSLHFGQHMGGGILISQDSDNVVTVSYQSTNHGSLRVLLWGKDLFACINGISLALRGDEFSASVKIELGKLGKQGKGAVAKATVQELTRYICHFVVKCEKVLDQIHDSYVEDMHYQQLYLEMRTANYFLQNFDKDDLGKQFNAIYSVNRWGCGSGAGSLPQLTTGYRQFLQEFIAQHNIKTIADAGCGDWQFSRLMDFSAVQYTGYDVSSIVVEQNTKLYQKDNIKFVLYDGDFDRIEPADLLICKDVLQHLPNAYIQKFLQILPKFKFALITNDIDELHPENNNVDLPVAGGFRTLDLTKEPFNFKGELVHKVVLRPDLAYNKNVLLYTHP</sequence>
<evidence type="ECO:0000313" key="3">
    <source>
        <dbReference type="Proteomes" id="UP000886829"/>
    </source>
</evidence>
<comment type="caution">
    <text evidence="2">The sequence shown here is derived from an EMBL/GenBank/DDBJ whole genome shotgun (WGS) entry which is preliminary data.</text>
</comment>
<dbReference type="GO" id="GO:0008757">
    <property type="term" value="F:S-adenosylmethionine-dependent methyltransferase activity"/>
    <property type="evidence" value="ECO:0007669"/>
    <property type="project" value="InterPro"/>
</dbReference>
<dbReference type="GO" id="GO:0032259">
    <property type="term" value="P:methylation"/>
    <property type="evidence" value="ECO:0007669"/>
    <property type="project" value="UniProtKB-KW"/>
</dbReference>
<reference evidence="2" key="2">
    <citation type="submission" date="2021-04" db="EMBL/GenBank/DDBJ databases">
        <authorList>
            <person name="Gilroy R."/>
        </authorList>
    </citation>
    <scope>NUCLEOTIDE SEQUENCE</scope>
    <source>
        <strain evidence="2">USASDec5-558</strain>
    </source>
</reference>
<proteinExistence type="predicted"/>
<dbReference type="Pfam" id="PF08241">
    <property type="entry name" value="Methyltransf_11"/>
    <property type="match status" value="1"/>
</dbReference>
<dbReference type="EMBL" id="DXEV01000027">
    <property type="protein sequence ID" value="HIX56086.1"/>
    <property type="molecule type" value="Genomic_DNA"/>
</dbReference>
<keyword evidence="2" id="KW-0808">Transferase</keyword>
<protein>
    <submittedName>
        <fullName evidence="2">Class I SAM-dependent methyltransferase</fullName>
    </submittedName>
</protein>